<dbReference type="EMBL" id="CAJJDP010000088">
    <property type="protein sequence ID" value="CAD8186925.1"/>
    <property type="molecule type" value="Genomic_DNA"/>
</dbReference>
<reference evidence="1" key="1">
    <citation type="submission" date="2021-01" db="EMBL/GenBank/DDBJ databases">
        <authorList>
            <consortium name="Genoscope - CEA"/>
            <person name="William W."/>
        </authorList>
    </citation>
    <scope>NUCLEOTIDE SEQUENCE</scope>
</reference>
<dbReference type="AlphaFoldDB" id="A0A8S1WE61"/>
<organism evidence="1 2">
    <name type="scientific">Paramecium octaurelia</name>
    <dbReference type="NCBI Taxonomy" id="43137"/>
    <lineage>
        <taxon>Eukaryota</taxon>
        <taxon>Sar</taxon>
        <taxon>Alveolata</taxon>
        <taxon>Ciliophora</taxon>
        <taxon>Intramacronucleata</taxon>
        <taxon>Oligohymenophorea</taxon>
        <taxon>Peniculida</taxon>
        <taxon>Parameciidae</taxon>
        <taxon>Paramecium</taxon>
    </lineage>
</organism>
<keyword evidence="2" id="KW-1185">Reference proteome</keyword>
<protein>
    <submittedName>
        <fullName evidence="1">Uncharacterized protein</fullName>
    </submittedName>
</protein>
<comment type="caution">
    <text evidence="1">The sequence shown here is derived from an EMBL/GenBank/DDBJ whole genome shotgun (WGS) entry which is preliminary data.</text>
</comment>
<dbReference type="OrthoDB" id="320047at2759"/>
<evidence type="ECO:0000313" key="1">
    <source>
        <dbReference type="EMBL" id="CAD8186925.1"/>
    </source>
</evidence>
<sequence length="217" mass="25249">MAKVTIRINVKPPILIQPKISAKLLSQLNLIMSQTEKSQTLSMIKSSVFNIFLFSQLFLKGLQIQIYKAKVPDKQPVIRHQAPQRSYNKTKFTINRVFLINNIVKYYLETYLKLLLIPSTKTFNTLGTSSFLLRQEKNSMIRNKLICNTIRANNEIVAFKLSSVLQLAIYKIDAKVNSQKLEVKILINPEQMKYQYYLLANFYKEKIDLEILKNLSQ</sequence>
<name>A0A8S1WE61_PAROT</name>
<gene>
    <name evidence="1" type="ORF">POCTA_138.1.T0890020</name>
</gene>
<accession>A0A8S1WE61</accession>
<dbReference type="Proteomes" id="UP000683925">
    <property type="component" value="Unassembled WGS sequence"/>
</dbReference>
<proteinExistence type="predicted"/>
<evidence type="ECO:0000313" key="2">
    <source>
        <dbReference type="Proteomes" id="UP000683925"/>
    </source>
</evidence>